<proteinExistence type="predicted"/>
<name>A0ACC2NJM4_9HYME</name>
<reference evidence="1" key="1">
    <citation type="submission" date="2023-04" db="EMBL/GenBank/DDBJ databases">
        <title>A chromosome-level genome assembly of the parasitoid wasp Eretmocerus hayati.</title>
        <authorList>
            <person name="Zhong Y."/>
            <person name="Liu S."/>
            <person name="Liu Y."/>
        </authorList>
    </citation>
    <scope>NUCLEOTIDE SEQUENCE</scope>
    <source>
        <strain evidence="1">ZJU_SS_LIU_2023</strain>
    </source>
</reference>
<organism evidence="1 2">
    <name type="scientific">Eretmocerus hayati</name>
    <dbReference type="NCBI Taxonomy" id="131215"/>
    <lineage>
        <taxon>Eukaryota</taxon>
        <taxon>Metazoa</taxon>
        <taxon>Ecdysozoa</taxon>
        <taxon>Arthropoda</taxon>
        <taxon>Hexapoda</taxon>
        <taxon>Insecta</taxon>
        <taxon>Pterygota</taxon>
        <taxon>Neoptera</taxon>
        <taxon>Endopterygota</taxon>
        <taxon>Hymenoptera</taxon>
        <taxon>Apocrita</taxon>
        <taxon>Proctotrupomorpha</taxon>
        <taxon>Chalcidoidea</taxon>
        <taxon>Aphelinidae</taxon>
        <taxon>Aphelininae</taxon>
        <taxon>Eretmocerus</taxon>
    </lineage>
</organism>
<feature type="non-terminal residue" evidence="1">
    <location>
        <position position="1"/>
    </location>
</feature>
<dbReference type="Proteomes" id="UP001239111">
    <property type="component" value="Chromosome 3"/>
</dbReference>
<dbReference type="EMBL" id="CM056743">
    <property type="protein sequence ID" value="KAJ8670437.1"/>
    <property type="molecule type" value="Genomic_DNA"/>
</dbReference>
<protein>
    <submittedName>
        <fullName evidence="1">Uncharacterized protein</fullName>
    </submittedName>
</protein>
<sequence length="263" mass="28861">AISAASACSIVAMIPTTPRSNIGGTKKSQPFTTTIKPKTKSRQQQISQNSTSREKQRQSSLGHQENSRVLVCPNEPPTNLARLFGVACKRGADCNFLGSDLRCCKGICRKGVEAPVYEPPHAAVFGIRRKCPALTFPDNLPIKRCSKDEDCEGFGRICCPDKKDNRLYCRTAAPLWTDLPSMEDRNALNSLLGFIQCQAAPPRIIDIFTKPCNRTIDCLPNLCCQEGSQKFCRPPKSSILNIAAVCILVSHLSDFVCESQLIS</sequence>
<accession>A0ACC2NJM4</accession>
<evidence type="ECO:0000313" key="2">
    <source>
        <dbReference type="Proteomes" id="UP001239111"/>
    </source>
</evidence>
<gene>
    <name evidence="1" type="ORF">QAD02_001696</name>
</gene>
<comment type="caution">
    <text evidence="1">The sequence shown here is derived from an EMBL/GenBank/DDBJ whole genome shotgun (WGS) entry which is preliminary data.</text>
</comment>
<evidence type="ECO:0000313" key="1">
    <source>
        <dbReference type="EMBL" id="KAJ8670437.1"/>
    </source>
</evidence>
<keyword evidence="2" id="KW-1185">Reference proteome</keyword>